<dbReference type="SUPFAM" id="SSF52540">
    <property type="entry name" value="P-loop containing nucleoside triphosphate hydrolases"/>
    <property type="match status" value="1"/>
</dbReference>
<name>A0ABT5H3E7_9BACE</name>
<evidence type="ECO:0000313" key="3">
    <source>
        <dbReference type="Proteomes" id="UP001215398"/>
    </source>
</evidence>
<dbReference type="GO" id="GO:0005524">
    <property type="term" value="F:ATP binding"/>
    <property type="evidence" value="ECO:0007669"/>
    <property type="project" value="UniProtKB-KW"/>
</dbReference>
<dbReference type="RefSeq" id="WP_272719535.1">
    <property type="nucleotide sequence ID" value="NZ_JAQPYS010000013.1"/>
</dbReference>
<keyword evidence="2" id="KW-0547">Nucleotide-binding</keyword>
<protein>
    <submittedName>
        <fullName evidence="2">ATP-binding protein</fullName>
    </submittedName>
</protein>
<dbReference type="Proteomes" id="UP001215398">
    <property type="component" value="Unassembled WGS sequence"/>
</dbReference>
<gene>
    <name evidence="2" type="ORF">PQG98_02020</name>
</gene>
<dbReference type="InterPro" id="IPR011579">
    <property type="entry name" value="ATPase_dom"/>
</dbReference>
<comment type="caution">
    <text evidence="2">The sequence shown here is derived from an EMBL/GenBank/DDBJ whole genome shotgun (WGS) entry which is preliminary data.</text>
</comment>
<keyword evidence="2" id="KW-0067">ATP-binding</keyword>
<evidence type="ECO:0000259" key="1">
    <source>
        <dbReference type="Pfam" id="PF01637"/>
    </source>
</evidence>
<dbReference type="PANTHER" id="PTHR34301:SF8">
    <property type="entry name" value="ATPASE DOMAIN-CONTAINING PROTEIN"/>
    <property type="match status" value="1"/>
</dbReference>
<feature type="domain" description="ATPase" evidence="1">
    <location>
        <begin position="16"/>
        <end position="259"/>
    </location>
</feature>
<dbReference type="Gene3D" id="3.40.50.300">
    <property type="entry name" value="P-loop containing nucleotide triphosphate hydrolases"/>
    <property type="match status" value="1"/>
</dbReference>
<accession>A0ABT5H3E7</accession>
<dbReference type="Pfam" id="PF01637">
    <property type="entry name" value="ATPase_2"/>
    <property type="match status" value="1"/>
</dbReference>
<reference evidence="2 3" key="1">
    <citation type="submission" date="2023-01" db="EMBL/GenBank/DDBJ databases">
        <title>Exploring GABA producing Bacteroides strains toward improving mental health.</title>
        <authorList>
            <person name="Yousuf B."/>
            <person name="Bouhlel N.E."/>
            <person name="Mottawea W."/>
            <person name="Hammami R."/>
        </authorList>
    </citation>
    <scope>NUCLEOTIDE SEQUENCE [LARGE SCALE GENOMIC DNA]</scope>
    <source>
        <strain evidence="2 3">UO.H1054</strain>
    </source>
</reference>
<dbReference type="EMBL" id="JAQPYS010000013">
    <property type="protein sequence ID" value="MDC7135123.1"/>
    <property type="molecule type" value="Genomic_DNA"/>
</dbReference>
<dbReference type="InterPro" id="IPR027417">
    <property type="entry name" value="P-loop_NTPase"/>
</dbReference>
<evidence type="ECO:0000313" key="2">
    <source>
        <dbReference type="EMBL" id="MDC7135123.1"/>
    </source>
</evidence>
<sequence length="384" mass="44507">MENPFIITGNIPEKYFCDRREESKKVIRTLSNGGNLCMISPRRMGKSKLVRFCYDKPEIADNYYTFYIDILHTSSLREFTYLFGQKVFETLNTKSRKAFMALVQGLRSINTKFGFDPITATPTFSLELGDISHPEFTLAEIFTSLEKADRPCIVAFDEFQQITKYPEDNIEALLRSHIQHLSNVHFIFAGSERHLVTEMFLSSARPFYNSTSIMELHPISTEEYIPFVCKWFRAYERDIHEKDVLRIYGLFGGNTYYMQKTFHEAFINTSAGGVCTIDILRQTIDEILEEAGDGYRQILSRIPERQKELLYAIATEGKAQKIMSASFIRKYALTSSSAVQAASRKLMELDLLTMEDSSYYIPDILFRMYLQRLRESDILFLPLD</sequence>
<dbReference type="PANTHER" id="PTHR34301">
    <property type="entry name" value="DNA-BINDING PROTEIN-RELATED"/>
    <property type="match status" value="1"/>
</dbReference>
<keyword evidence="3" id="KW-1185">Reference proteome</keyword>
<proteinExistence type="predicted"/>
<organism evidence="2 3">
    <name type="scientific">Bacteroides zhangwenhongii</name>
    <dbReference type="NCBI Taxonomy" id="2650157"/>
    <lineage>
        <taxon>Bacteria</taxon>
        <taxon>Pseudomonadati</taxon>
        <taxon>Bacteroidota</taxon>
        <taxon>Bacteroidia</taxon>
        <taxon>Bacteroidales</taxon>
        <taxon>Bacteroidaceae</taxon>
        <taxon>Bacteroides</taxon>
    </lineage>
</organism>